<name>A0A8B8C571_CRAVI</name>
<evidence type="ECO:0000313" key="4">
    <source>
        <dbReference type="Proteomes" id="UP000694844"/>
    </source>
</evidence>
<evidence type="ECO:0000256" key="1">
    <source>
        <dbReference type="ARBA" id="ARBA00022536"/>
    </source>
</evidence>
<keyword evidence="1" id="KW-0245">EGF-like domain</keyword>
<keyword evidence="4" id="KW-1185">Reference proteome</keyword>
<dbReference type="OrthoDB" id="10252017at2759"/>
<feature type="signal peptide" evidence="3">
    <location>
        <begin position="1"/>
        <end position="19"/>
    </location>
</feature>
<sequence length="412" mass="46621">MEKLILLLIFLNFAVSNTAYENLAFLKPTWQQYPWGQPWGSDKAVDGRYTDLSAHGNQCTISAEEKSTAEWRVDLGGVFSIHHVSIQHRTDNLNWDEKNGHLMRFLGFSVYLSNTTDKHDGVLCFHDKNYTIVTMPNHVNIPCRYHGRYVIYYNNRTHPPYPDGYSMYAYNELCEVEVLGCASKKYGKNCSLLCPQNCLKGRCDIDTGACLSCITGYTEQMCTEECQNNTYGSKCTENCGKCIHGEQCHHINGTCLDGCDKGRKGVKCNQVCPVGRYGYNCQKNCSIKCFVPERCNRVTGLCEGGCQVGWSPPTCDTKVKAEQFNATESNSHLIAVDIPLAALLFVSVMIIIFLIVKVRRLSPTHQERKTMTNNKDTPISTKADMFKIALDDNGVYQELQEFNHTYIYDKLK</sequence>
<dbReference type="RefSeq" id="XP_022310845.1">
    <property type="nucleotide sequence ID" value="XM_022455137.1"/>
</dbReference>
<keyword evidence="2" id="KW-0472">Membrane</keyword>
<keyword evidence="2" id="KW-0812">Transmembrane</keyword>
<organism evidence="4 6">
    <name type="scientific">Crassostrea virginica</name>
    <name type="common">Eastern oyster</name>
    <dbReference type="NCBI Taxonomy" id="6565"/>
    <lineage>
        <taxon>Eukaryota</taxon>
        <taxon>Metazoa</taxon>
        <taxon>Spiralia</taxon>
        <taxon>Lophotrochozoa</taxon>
        <taxon>Mollusca</taxon>
        <taxon>Bivalvia</taxon>
        <taxon>Autobranchia</taxon>
        <taxon>Pteriomorphia</taxon>
        <taxon>Ostreida</taxon>
        <taxon>Ostreoidea</taxon>
        <taxon>Ostreidae</taxon>
        <taxon>Crassostrea</taxon>
    </lineage>
</organism>
<evidence type="ECO:0000256" key="3">
    <source>
        <dbReference type="SAM" id="SignalP"/>
    </source>
</evidence>
<dbReference type="KEGG" id="cvn:111116136"/>
<dbReference type="PANTHER" id="PTHR24043:SF8">
    <property type="entry name" value="EGF-LIKE DOMAIN-CONTAINING PROTEIN"/>
    <property type="match status" value="1"/>
</dbReference>
<feature type="transmembrane region" description="Helical" evidence="2">
    <location>
        <begin position="333"/>
        <end position="356"/>
    </location>
</feature>
<protein>
    <submittedName>
        <fullName evidence="5 6">Uncharacterized protein LOC111116136</fullName>
    </submittedName>
</protein>
<accession>A0A8B8C571</accession>
<dbReference type="Proteomes" id="UP000694844">
    <property type="component" value="Chromosome 9"/>
</dbReference>
<evidence type="ECO:0000313" key="6">
    <source>
        <dbReference type="RefSeq" id="XP_022310847.1"/>
    </source>
</evidence>
<proteinExistence type="predicted"/>
<dbReference type="GeneID" id="111116136"/>
<dbReference type="Gene3D" id="2.170.300.10">
    <property type="entry name" value="Tie2 ligand-binding domain superfamily"/>
    <property type="match status" value="1"/>
</dbReference>
<dbReference type="InterPro" id="IPR042635">
    <property type="entry name" value="MEGF10/SREC1/2-like"/>
</dbReference>
<dbReference type="GO" id="GO:0005044">
    <property type="term" value="F:scavenger receptor activity"/>
    <property type="evidence" value="ECO:0007669"/>
    <property type="project" value="InterPro"/>
</dbReference>
<dbReference type="InterPro" id="IPR008979">
    <property type="entry name" value="Galactose-bd-like_sf"/>
</dbReference>
<reference evidence="5 6" key="1">
    <citation type="submission" date="2025-04" db="UniProtKB">
        <authorList>
            <consortium name="RefSeq"/>
        </authorList>
    </citation>
    <scope>IDENTIFICATION</scope>
    <source>
        <tissue evidence="5 6">Whole sample</tissue>
    </source>
</reference>
<dbReference type="RefSeq" id="XP_022310847.1">
    <property type="nucleotide sequence ID" value="XM_022455139.1"/>
</dbReference>
<feature type="chain" id="PRO_5044666116" evidence="3">
    <location>
        <begin position="20"/>
        <end position="412"/>
    </location>
</feature>
<keyword evidence="2" id="KW-1133">Transmembrane helix</keyword>
<evidence type="ECO:0000313" key="5">
    <source>
        <dbReference type="RefSeq" id="XP_022310845.1"/>
    </source>
</evidence>
<dbReference type="SUPFAM" id="SSF49785">
    <property type="entry name" value="Galactose-binding domain-like"/>
    <property type="match status" value="1"/>
</dbReference>
<gene>
    <name evidence="5 6" type="primary">LOC111116136</name>
</gene>
<dbReference type="Gene3D" id="2.60.120.260">
    <property type="entry name" value="Galactose-binding domain-like"/>
    <property type="match status" value="1"/>
</dbReference>
<keyword evidence="3" id="KW-0732">Signal</keyword>
<evidence type="ECO:0000256" key="2">
    <source>
        <dbReference type="SAM" id="Phobius"/>
    </source>
</evidence>
<dbReference type="PANTHER" id="PTHR24043">
    <property type="entry name" value="SCAVENGER RECEPTOR CLASS F"/>
    <property type="match status" value="1"/>
</dbReference>
<dbReference type="AlphaFoldDB" id="A0A8B8C571"/>